<evidence type="ECO:0000313" key="1">
    <source>
        <dbReference type="EMBL" id="SPC76190.1"/>
    </source>
</evidence>
<name>A0A2N9ENB9_FAGSY</name>
<gene>
    <name evidence="1" type="ORF">FSB_LOCUS4072</name>
</gene>
<accession>A0A2N9ENB9</accession>
<reference evidence="1" key="1">
    <citation type="submission" date="2018-02" db="EMBL/GenBank/DDBJ databases">
        <authorList>
            <person name="Cohen D.B."/>
            <person name="Kent A.D."/>
        </authorList>
    </citation>
    <scope>NUCLEOTIDE SEQUENCE</scope>
</reference>
<sequence>MTQVRHGVCLPIGTFFPSSSLFCSAWNLSGLCGALLIVWDNDENFHMNQSGFSTSVFLTSVGHS</sequence>
<dbReference type="EMBL" id="OIVN01000203">
    <property type="protein sequence ID" value="SPC76190.1"/>
    <property type="molecule type" value="Genomic_DNA"/>
</dbReference>
<protein>
    <submittedName>
        <fullName evidence="1">Uncharacterized protein</fullName>
    </submittedName>
</protein>
<organism evidence="1">
    <name type="scientific">Fagus sylvatica</name>
    <name type="common">Beechnut</name>
    <dbReference type="NCBI Taxonomy" id="28930"/>
    <lineage>
        <taxon>Eukaryota</taxon>
        <taxon>Viridiplantae</taxon>
        <taxon>Streptophyta</taxon>
        <taxon>Embryophyta</taxon>
        <taxon>Tracheophyta</taxon>
        <taxon>Spermatophyta</taxon>
        <taxon>Magnoliopsida</taxon>
        <taxon>eudicotyledons</taxon>
        <taxon>Gunneridae</taxon>
        <taxon>Pentapetalae</taxon>
        <taxon>rosids</taxon>
        <taxon>fabids</taxon>
        <taxon>Fagales</taxon>
        <taxon>Fagaceae</taxon>
        <taxon>Fagus</taxon>
    </lineage>
</organism>
<dbReference type="AlphaFoldDB" id="A0A2N9ENB9"/>
<proteinExistence type="predicted"/>